<comment type="caution">
    <text evidence="4">The sequence shown here is derived from an EMBL/GenBank/DDBJ whole genome shotgun (WGS) entry which is preliminary data.</text>
</comment>
<dbReference type="InterPro" id="IPR002110">
    <property type="entry name" value="Ankyrin_rpt"/>
</dbReference>
<dbReference type="AlphaFoldDB" id="A0AAJ0F6A5"/>
<feature type="repeat" description="ANK" evidence="1">
    <location>
        <begin position="534"/>
        <end position="566"/>
    </location>
</feature>
<dbReference type="Pfam" id="PF00023">
    <property type="entry name" value="Ank"/>
    <property type="match status" value="1"/>
</dbReference>
<dbReference type="InterPro" id="IPR010730">
    <property type="entry name" value="HET"/>
</dbReference>
<dbReference type="SMART" id="SM00248">
    <property type="entry name" value="ANK"/>
    <property type="match status" value="6"/>
</dbReference>
<dbReference type="PANTHER" id="PTHR10622">
    <property type="entry name" value="HET DOMAIN-CONTAINING PROTEIN"/>
    <property type="match status" value="1"/>
</dbReference>
<dbReference type="SUPFAM" id="SSF48403">
    <property type="entry name" value="Ankyrin repeat"/>
    <property type="match status" value="1"/>
</dbReference>
<gene>
    <name evidence="4" type="ORF">QBC47DRAFT_455543</name>
</gene>
<dbReference type="PROSITE" id="PS50088">
    <property type="entry name" value="ANK_REPEAT"/>
    <property type="match status" value="5"/>
</dbReference>
<evidence type="ECO:0000259" key="3">
    <source>
        <dbReference type="Pfam" id="PF26640"/>
    </source>
</evidence>
<dbReference type="EMBL" id="MU839850">
    <property type="protein sequence ID" value="KAK1749954.1"/>
    <property type="molecule type" value="Genomic_DNA"/>
</dbReference>
<evidence type="ECO:0000313" key="4">
    <source>
        <dbReference type="EMBL" id="KAK1749954.1"/>
    </source>
</evidence>
<feature type="repeat" description="ANK" evidence="1">
    <location>
        <begin position="501"/>
        <end position="533"/>
    </location>
</feature>
<feature type="repeat" description="ANK" evidence="1">
    <location>
        <begin position="568"/>
        <end position="600"/>
    </location>
</feature>
<dbReference type="Proteomes" id="UP001239445">
    <property type="component" value="Unassembled WGS sequence"/>
</dbReference>
<dbReference type="InterPro" id="IPR058525">
    <property type="entry name" value="DUF8212"/>
</dbReference>
<feature type="domain" description="DUF8212" evidence="3">
    <location>
        <begin position="240"/>
        <end position="270"/>
    </location>
</feature>
<proteinExistence type="predicted"/>
<keyword evidence="1" id="KW-0040">ANK repeat</keyword>
<feature type="repeat" description="ANK" evidence="1">
    <location>
        <begin position="468"/>
        <end position="500"/>
    </location>
</feature>
<feature type="repeat" description="ANK" evidence="1">
    <location>
        <begin position="431"/>
        <end position="463"/>
    </location>
</feature>
<evidence type="ECO:0000259" key="2">
    <source>
        <dbReference type="Pfam" id="PF06985"/>
    </source>
</evidence>
<dbReference type="PANTHER" id="PTHR10622:SF10">
    <property type="entry name" value="HET DOMAIN-CONTAINING PROTEIN"/>
    <property type="match status" value="1"/>
</dbReference>
<accession>A0AAJ0F6A5</accession>
<dbReference type="PROSITE" id="PS50297">
    <property type="entry name" value="ANK_REP_REGION"/>
    <property type="match status" value="5"/>
</dbReference>
<organism evidence="4 5">
    <name type="scientific">Echria macrotheca</name>
    <dbReference type="NCBI Taxonomy" id="438768"/>
    <lineage>
        <taxon>Eukaryota</taxon>
        <taxon>Fungi</taxon>
        <taxon>Dikarya</taxon>
        <taxon>Ascomycota</taxon>
        <taxon>Pezizomycotina</taxon>
        <taxon>Sordariomycetes</taxon>
        <taxon>Sordariomycetidae</taxon>
        <taxon>Sordariales</taxon>
        <taxon>Schizotheciaceae</taxon>
        <taxon>Echria</taxon>
    </lineage>
</organism>
<dbReference type="Pfam" id="PF06985">
    <property type="entry name" value="HET"/>
    <property type="match status" value="1"/>
</dbReference>
<dbReference type="Gene3D" id="1.25.40.20">
    <property type="entry name" value="Ankyrin repeat-containing domain"/>
    <property type="match status" value="2"/>
</dbReference>
<evidence type="ECO:0000313" key="5">
    <source>
        <dbReference type="Proteomes" id="UP001239445"/>
    </source>
</evidence>
<dbReference type="Pfam" id="PF26640">
    <property type="entry name" value="DUF8212"/>
    <property type="match status" value="1"/>
</dbReference>
<protein>
    <submittedName>
        <fullName evidence="4">Ankyrin repeat-containing domain protein</fullName>
    </submittedName>
</protein>
<feature type="domain" description="Heterokaryon incompatibility" evidence="2">
    <location>
        <begin position="22"/>
        <end position="150"/>
    </location>
</feature>
<sequence length="640" mass="70766">MRLINTSTHLLESFIDDETPMYAILSHRWGPDEVTFIDMQALEWETVRSRQGYAKFASACDTAKHYGFHYIWIDTCCIDKSSSAELSEAINSMYRWYQDAAICFAYLEDVKSLMFLEDVPKPIRSEEERASYADQLPFSEWFKRGWTLQELIAPRVLIFLDHDWHRIGSKHELVSHLSSITKINAAILTGSLSVDSASVAERMSWAAERKTTRGEDMAYCLMGLFGINMPMLYGEGQKAAFHRLQEEIIKVSDDHSIFAWSCQDVGTNQSTSSGILAPSPAAFNPGFSAGLIPSSFANGTPSGAIKVDSKGVHITLRFPADHLDGRSPIFGILPCASLAPNFKVGIWLVPLAEPGVYRHYGYDTDHHMVVVVKGEEDDNKYRNETVCVQRNRERDRPNIVPAITKAARTGNTELVQLMLASGAEANDGADRGLGPLTDAARRGHAAVVDLLLRNGATVNYFDGSKTGEFIEPLQLAVRYGHADVVQRLLLAGADVNHKGAANKTCLHVAVDYRHADIVAILLENGANIDEVDEWGRTALSMAARDDNAAVLKVLIEKGANLEIGDTKSGRTALGWAVSHGAKAAVEILLDAGADIQIDSDRSSKTELLARQFRRRKVAEMLAERRRRLVLHRGTRGIRCV</sequence>
<evidence type="ECO:0000256" key="1">
    <source>
        <dbReference type="PROSITE-ProRule" id="PRU00023"/>
    </source>
</evidence>
<dbReference type="Pfam" id="PF12796">
    <property type="entry name" value="Ank_2"/>
    <property type="match status" value="2"/>
</dbReference>
<keyword evidence="5" id="KW-1185">Reference proteome</keyword>
<reference evidence="4" key="1">
    <citation type="submission" date="2023-06" db="EMBL/GenBank/DDBJ databases">
        <title>Genome-scale phylogeny and comparative genomics of the fungal order Sordariales.</title>
        <authorList>
            <consortium name="Lawrence Berkeley National Laboratory"/>
            <person name="Hensen N."/>
            <person name="Bonometti L."/>
            <person name="Westerberg I."/>
            <person name="Brannstrom I.O."/>
            <person name="Guillou S."/>
            <person name="Cros-Aarteil S."/>
            <person name="Calhoun S."/>
            <person name="Haridas S."/>
            <person name="Kuo A."/>
            <person name="Mondo S."/>
            <person name="Pangilinan J."/>
            <person name="Riley R."/>
            <person name="Labutti K."/>
            <person name="Andreopoulos B."/>
            <person name="Lipzen A."/>
            <person name="Chen C."/>
            <person name="Yanf M."/>
            <person name="Daum C."/>
            <person name="Ng V."/>
            <person name="Clum A."/>
            <person name="Steindorff A."/>
            <person name="Ohm R."/>
            <person name="Martin F."/>
            <person name="Silar P."/>
            <person name="Natvig D."/>
            <person name="Lalanne C."/>
            <person name="Gautier V."/>
            <person name="Ament-Velasquez S.L."/>
            <person name="Kruys A."/>
            <person name="Hutchinson M.I."/>
            <person name="Powell A.J."/>
            <person name="Barry K."/>
            <person name="Miller A.N."/>
            <person name="Grigoriev I.V."/>
            <person name="Debuchy R."/>
            <person name="Gladieux P."/>
            <person name="Thoren M.H."/>
            <person name="Johannesson H."/>
        </authorList>
    </citation>
    <scope>NUCLEOTIDE SEQUENCE</scope>
    <source>
        <strain evidence="4">PSN4</strain>
    </source>
</reference>
<dbReference type="InterPro" id="IPR036770">
    <property type="entry name" value="Ankyrin_rpt-contain_sf"/>
</dbReference>
<name>A0AAJ0F6A5_9PEZI</name>